<evidence type="ECO:0000313" key="2">
    <source>
        <dbReference type="Proteomes" id="UP001610444"/>
    </source>
</evidence>
<evidence type="ECO:0000313" key="1">
    <source>
        <dbReference type="EMBL" id="KAL2852125.1"/>
    </source>
</evidence>
<keyword evidence="2" id="KW-1185">Reference proteome</keyword>
<reference evidence="1 2" key="1">
    <citation type="submission" date="2024-07" db="EMBL/GenBank/DDBJ databases">
        <title>Section-level genome sequencing and comparative genomics of Aspergillus sections Usti and Cavernicolus.</title>
        <authorList>
            <consortium name="Lawrence Berkeley National Laboratory"/>
            <person name="Nybo J.L."/>
            <person name="Vesth T.C."/>
            <person name="Theobald S."/>
            <person name="Frisvad J.C."/>
            <person name="Larsen T.O."/>
            <person name="Kjaerboelling I."/>
            <person name="Rothschild-Mancinelli K."/>
            <person name="Lyhne E.K."/>
            <person name="Kogle M.E."/>
            <person name="Barry K."/>
            <person name="Clum A."/>
            <person name="Na H."/>
            <person name="Ledsgaard L."/>
            <person name="Lin J."/>
            <person name="Lipzen A."/>
            <person name="Kuo A."/>
            <person name="Riley R."/>
            <person name="Mondo S."/>
            <person name="LaButti K."/>
            <person name="Haridas S."/>
            <person name="Pangalinan J."/>
            <person name="Salamov A.A."/>
            <person name="Simmons B.A."/>
            <person name="Magnuson J.K."/>
            <person name="Chen J."/>
            <person name="Drula E."/>
            <person name="Henrissat B."/>
            <person name="Wiebenga A."/>
            <person name="Lubbers R.J."/>
            <person name="Gomes A.C."/>
            <person name="Macurrencykelacurrency M.R."/>
            <person name="Stajich J."/>
            <person name="Grigoriev I.V."/>
            <person name="Mortensen U.H."/>
            <person name="De vries R.P."/>
            <person name="Baker S.E."/>
            <person name="Andersen M.R."/>
        </authorList>
    </citation>
    <scope>NUCLEOTIDE SEQUENCE [LARGE SCALE GENOMIC DNA]</scope>
    <source>
        <strain evidence="1 2">CBS 756.74</strain>
    </source>
</reference>
<accession>A0ABR4KIM1</accession>
<name>A0ABR4KIM1_9EURO</name>
<dbReference type="EMBL" id="JBFXLR010000016">
    <property type="protein sequence ID" value="KAL2852125.1"/>
    <property type="molecule type" value="Genomic_DNA"/>
</dbReference>
<dbReference type="GeneID" id="98154967"/>
<dbReference type="RefSeq" id="XP_070900128.1">
    <property type="nucleotide sequence ID" value="XM_071039803.1"/>
</dbReference>
<dbReference type="Proteomes" id="UP001610444">
    <property type="component" value="Unassembled WGS sequence"/>
</dbReference>
<protein>
    <submittedName>
        <fullName evidence="1">Uncharacterized protein</fullName>
    </submittedName>
</protein>
<gene>
    <name evidence="1" type="ORF">BJX68DRAFT_234810</name>
</gene>
<sequence>MAPRAITPAKVDPKRLTLAAPVNSGASGLVLGGVSGDVPVGTSGSGGTEVVVVKVGTGGTGTVVSGGGVSVSGGGVSVSSGGG</sequence>
<proteinExistence type="predicted"/>
<comment type="caution">
    <text evidence="1">The sequence shown here is derived from an EMBL/GenBank/DDBJ whole genome shotgun (WGS) entry which is preliminary data.</text>
</comment>
<organism evidence="1 2">
    <name type="scientific">Aspergillus pseudodeflectus</name>
    <dbReference type="NCBI Taxonomy" id="176178"/>
    <lineage>
        <taxon>Eukaryota</taxon>
        <taxon>Fungi</taxon>
        <taxon>Dikarya</taxon>
        <taxon>Ascomycota</taxon>
        <taxon>Pezizomycotina</taxon>
        <taxon>Eurotiomycetes</taxon>
        <taxon>Eurotiomycetidae</taxon>
        <taxon>Eurotiales</taxon>
        <taxon>Aspergillaceae</taxon>
        <taxon>Aspergillus</taxon>
        <taxon>Aspergillus subgen. Nidulantes</taxon>
    </lineage>
</organism>